<proteinExistence type="predicted"/>
<evidence type="ECO:0000313" key="2">
    <source>
        <dbReference type="Proteomes" id="UP001415857"/>
    </source>
</evidence>
<organism evidence="1 2">
    <name type="scientific">Liquidambar formosana</name>
    <name type="common">Formosan gum</name>
    <dbReference type="NCBI Taxonomy" id="63359"/>
    <lineage>
        <taxon>Eukaryota</taxon>
        <taxon>Viridiplantae</taxon>
        <taxon>Streptophyta</taxon>
        <taxon>Embryophyta</taxon>
        <taxon>Tracheophyta</taxon>
        <taxon>Spermatophyta</taxon>
        <taxon>Magnoliopsida</taxon>
        <taxon>eudicotyledons</taxon>
        <taxon>Gunneridae</taxon>
        <taxon>Pentapetalae</taxon>
        <taxon>Saxifragales</taxon>
        <taxon>Altingiaceae</taxon>
        <taxon>Liquidambar</taxon>
    </lineage>
</organism>
<gene>
    <name evidence="1" type="ORF">L1049_022977</name>
</gene>
<comment type="caution">
    <text evidence="1">The sequence shown here is derived from an EMBL/GenBank/DDBJ whole genome shotgun (WGS) entry which is preliminary data.</text>
</comment>
<accession>A0AAP0WPM7</accession>
<protein>
    <submittedName>
        <fullName evidence="1">Uncharacterized protein</fullName>
    </submittedName>
</protein>
<sequence length="116" mass="13941">MERENEEKEVKERVFLSILLLDRGIYIYVIYIFIYRWSNVLYMISFTKRAFSSSLAGKSWRFSWSNKKPICLFHKKQLKVEREGQNYLTHSGITSVSISLTNVHFPYHRLSLFFSF</sequence>
<keyword evidence="2" id="KW-1185">Reference proteome</keyword>
<name>A0AAP0WPM7_LIQFO</name>
<reference evidence="1 2" key="1">
    <citation type="journal article" date="2024" name="Plant J.">
        <title>Genome sequences and population genomics reveal climatic adaptation and genomic divergence between two closely related sweetgum species.</title>
        <authorList>
            <person name="Xu W.Q."/>
            <person name="Ren C.Q."/>
            <person name="Zhang X.Y."/>
            <person name="Comes H.P."/>
            <person name="Liu X.H."/>
            <person name="Li Y.G."/>
            <person name="Kettle C.J."/>
            <person name="Jalonen R."/>
            <person name="Gaisberger H."/>
            <person name="Ma Y.Z."/>
            <person name="Qiu Y.X."/>
        </authorList>
    </citation>
    <scope>NUCLEOTIDE SEQUENCE [LARGE SCALE GENOMIC DNA]</scope>
    <source>
        <strain evidence="1">Hangzhou</strain>
    </source>
</reference>
<evidence type="ECO:0000313" key="1">
    <source>
        <dbReference type="EMBL" id="KAK9275709.1"/>
    </source>
</evidence>
<dbReference type="AlphaFoldDB" id="A0AAP0WPM7"/>
<dbReference type="Proteomes" id="UP001415857">
    <property type="component" value="Unassembled WGS sequence"/>
</dbReference>
<dbReference type="EMBL" id="JBBPBK010000011">
    <property type="protein sequence ID" value="KAK9275709.1"/>
    <property type="molecule type" value="Genomic_DNA"/>
</dbReference>